<reference evidence="1" key="1">
    <citation type="submission" date="2021-06" db="EMBL/GenBank/DDBJ databases">
        <authorList>
            <consortium name="DOE Joint Genome Institute"/>
            <person name="Mondo S.J."/>
            <person name="Amses K.R."/>
            <person name="Simmons D.R."/>
            <person name="Longcore J.E."/>
            <person name="Seto K."/>
            <person name="Alves G.H."/>
            <person name="Bonds A.E."/>
            <person name="Quandt C.A."/>
            <person name="Davis W.J."/>
            <person name="Chang Y."/>
            <person name="Letcher P.M."/>
            <person name="Powell M.J."/>
            <person name="Kuo A."/>
            <person name="Labutti K."/>
            <person name="Pangilinan J."/>
            <person name="Andreopoulos W."/>
            <person name="Tritt A."/>
            <person name="Riley R."/>
            <person name="Hundley H."/>
            <person name="Johnson J."/>
            <person name="Lipzen A."/>
            <person name="Barry K."/>
            <person name="Berbee M.L."/>
            <person name="Buchler N.E."/>
            <person name="Grigoriev I.V."/>
            <person name="Spatafora J.W."/>
            <person name="Stajich J.E."/>
            <person name="James T.Y."/>
        </authorList>
    </citation>
    <scope>NUCLEOTIDE SEQUENCE</scope>
    <source>
        <strain evidence="1">AG</strain>
    </source>
</reference>
<dbReference type="EMBL" id="MU620902">
    <property type="protein sequence ID" value="KAI8582116.1"/>
    <property type="molecule type" value="Genomic_DNA"/>
</dbReference>
<dbReference type="AlphaFoldDB" id="A0AAD5EFR5"/>
<keyword evidence="2" id="KW-1185">Reference proteome</keyword>
<dbReference type="RefSeq" id="XP_051447120.1">
    <property type="nucleotide sequence ID" value="XM_051587031.1"/>
</dbReference>
<gene>
    <name evidence="1" type="ORF">K450DRAFT_229089</name>
</gene>
<dbReference type="GeneID" id="75912378"/>
<organism evidence="1 2">
    <name type="scientific">Umbelopsis ramanniana AG</name>
    <dbReference type="NCBI Taxonomy" id="1314678"/>
    <lineage>
        <taxon>Eukaryota</taxon>
        <taxon>Fungi</taxon>
        <taxon>Fungi incertae sedis</taxon>
        <taxon>Mucoromycota</taxon>
        <taxon>Mucoromycotina</taxon>
        <taxon>Umbelopsidomycetes</taxon>
        <taxon>Umbelopsidales</taxon>
        <taxon>Umbelopsidaceae</taxon>
        <taxon>Umbelopsis</taxon>
    </lineage>
</organism>
<reference evidence="1" key="2">
    <citation type="journal article" date="2022" name="Proc. Natl. Acad. Sci. U.S.A.">
        <title>Diploid-dominant life cycles characterize the early evolution of Fungi.</title>
        <authorList>
            <person name="Amses K.R."/>
            <person name="Simmons D.R."/>
            <person name="Longcore J.E."/>
            <person name="Mondo S.J."/>
            <person name="Seto K."/>
            <person name="Jeronimo G.H."/>
            <person name="Bonds A.E."/>
            <person name="Quandt C.A."/>
            <person name="Davis W.J."/>
            <person name="Chang Y."/>
            <person name="Federici B.A."/>
            <person name="Kuo A."/>
            <person name="LaButti K."/>
            <person name="Pangilinan J."/>
            <person name="Andreopoulos W."/>
            <person name="Tritt A."/>
            <person name="Riley R."/>
            <person name="Hundley H."/>
            <person name="Johnson J."/>
            <person name="Lipzen A."/>
            <person name="Barry K."/>
            <person name="Lang B.F."/>
            <person name="Cuomo C.A."/>
            <person name="Buchler N.E."/>
            <person name="Grigoriev I.V."/>
            <person name="Spatafora J.W."/>
            <person name="Stajich J.E."/>
            <person name="James T.Y."/>
        </authorList>
    </citation>
    <scope>NUCLEOTIDE SEQUENCE</scope>
    <source>
        <strain evidence="1">AG</strain>
    </source>
</reference>
<protein>
    <submittedName>
        <fullName evidence="1">Uncharacterized protein</fullName>
    </submittedName>
</protein>
<dbReference type="Proteomes" id="UP001206595">
    <property type="component" value="Unassembled WGS sequence"/>
</dbReference>
<proteinExistence type="predicted"/>
<evidence type="ECO:0000313" key="1">
    <source>
        <dbReference type="EMBL" id="KAI8582116.1"/>
    </source>
</evidence>
<sequence>MAKMFPKNFSASLVASPILNSLVAHPITPYLELADILYIFLVAFSVRAHKAGISYKSNLSSNAMGKQLSCRVHPIYVRYYRDSPLNPIRLFYANDPLTSPCYINKRITFRSRHLASFIIFGPPGSARLVLIVNDKVHR</sequence>
<evidence type="ECO:0000313" key="2">
    <source>
        <dbReference type="Proteomes" id="UP001206595"/>
    </source>
</evidence>
<name>A0AAD5EFR5_UMBRA</name>
<comment type="caution">
    <text evidence="1">The sequence shown here is derived from an EMBL/GenBank/DDBJ whole genome shotgun (WGS) entry which is preliminary data.</text>
</comment>
<accession>A0AAD5EFR5</accession>